<dbReference type="OrthoDB" id="276276at2759"/>
<evidence type="ECO:0000259" key="1">
    <source>
        <dbReference type="PROSITE" id="PS51462"/>
    </source>
</evidence>
<dbReference type="Proteomes" id="UP000800094">
    <property type="component" value="Unassembled WGS sequence"/>
</dbReference>
<name>A0A6A6HYW7_9PLEO</name>
<accession>A0A6A6HYW7</accession>
<dbReference type="GeneID" id="54577568"/>
<dbReference type="PANTHER" id="PTHR43736">
    <property type="entry name" value="ADP-RIBOSE PYROPHOSPHATASE"/>
    <property type="match status" value="1"/>
</dbReference>
<evidence type="ECO:0000313" key="2">
    <source>
        <dbReference type="EMBL" id="KAF2242968.1"/>
    </source>
</evidence>
<protein>
    <recommendedName>
        <fullName evidence="1">Nudix hydrolase domain-containing protein</fullName>
    </recommendedName>
</protein>
<dbReference type="InterPro" id="IPR000086">
    <property type="entry name" value="NUDIX_hydrolase_dom"/>
</dbReference>
<proteinExistence type="predicted"/>
<dbReference type="PROSITE" id="PS51462">
    <property type="entry name" value="NUDIX"/>
    <property type="match status" value="1"/>
</dbReference>
<dbReference type="InterPro" id="IPR015797">
    <property type="entry name" value="NUDIX_hydrolase-like_dom_sf"/>
</dbReference>
<keyword evidence="3" id="KW-1185">Reference proteome</keyword>
<dbReference type="EMBL" id="ML987206">
    <property type="protein sequence ID" value="KAF2242968.1"/>
    <property type="molecule type" value="Genomic_DNA"/>
</dbReference>
<dbReference type="Pfam" id="PF00293">
    <property type="entry name" value="NUDIX"/>
    <property type="match status" value="1"/>
</dbReference>
<dbReference type="SUPFAM" id="SSF55811">
    <property type="entry name" value="Nudix"/>
    <property type="match status" value="1"/>
</dbReference>
<dbReference type="RefSeq" id="XP_033677972.1">
    <property type="nucleotide sequence ID" value="XM_033824238.1"/>
</dbReference>
<gene>
    <name evidence="2" type="ORF">BU26DRAFT_437505</name>
</gene>
<dbReference type="PANTHER" id="PTHR43736:SF1">
    <property type="entry name" value="DIHYDRONEOPTERIN TRIPHOSPHATE DIPHOSPHATASE"/>
    <property type="match status" value="1"/>
</dbReference>
<dbReference type="Gene3D" id="3.90.79.10">
    <property type="entry name" value="Nucleoside Triphosphate Pyrophosphohydrolase"/>
    <property type="match status" value="1"/>
</dbReference>
<organism evidence="2 3">
    <name type="scientific">Trematosphaeria pertusa</name>
    <dbReference type="NCBI Taxonomy" id="390896"/>
    <lineage>
        <taxon>Eukaryota</taxon>
        <taxon>Fungi</taxon>
        <taxon>Dikarya</taxon>
        <taxon>Ascomycota</taxon>
        <taxon>Pezizomycotina</taxon>
        <taxon>Dothideomycetes</taxon>
        <taxon>Pleosporomycetidae</taxon>
        <taxon>Pleosporales</taxon>
        <taxon>Massarineae</taxon>
        <taxon>Trematosphaeriaceae</taxon>
        <taxon>Trematosphaeria</taxon>
    </lineage>
</organism>
<dbReference type="CDD" id="cd02883">
    <property type="entry name" value="NUDIX_Hydrolase"/>
    <property type="match status" value="1"/>
</dbReference>
<evidence type="ECO:0000313" key="3">
    <source>
        <dbReference type="Proteomes" id="UP000800094"/>
    </source>
</evidence>
<sequence>MADSTANNTSDQDPALPFEYHPSLQEYLVTEKEYLRRNPQYHVMSTGIAVFNKEGKLLLVQRAATEKAFPLLWEIPGGKVDEPDESILHAAVRELKEEAGLDATRIVRKVGHFEFGIMRRTGREEKWIKQIFEMEVQNPEAVVLDPIEHQEYLFASEEEIVKEQAGDVTLKYITPDNKWIKLEAFRHRRETAASS</sequence>
<dbReference type="AlphaFoldDB" id="A0A6A6HYW7"/>
<feature type="domain" description="Nudix hydrolase" evidence="1">
    <location>
        <begin position="41"/>
        <end position="182"/>
    </location>
</feature>
<reference evidence="2" key="1">
    <citation type="journal article" date="2020" name="Stud. Mycol.">
        <title>101 Dothideomycetes genomes: a test case for predicting lifestyles and emergence of pathogens.</title>
        <authorList>
            <person name="Haridas S."/>
            <person name="Albert R."/>
            <person name="Binder M."/>
            <person name="Bloem J."/>
            <person name="Labutti K."/>
            <person name="Salamov A."/>
            <person name="Andreopoulos B."/>
            <person name="Baker S."/>
            <person name="Barry K."/>
            <person name="Bills G."/>
            <person name="Bluhm B."/>
            <person name="Cannon C."/>
            <person name="Castanera R."/>
            <person name="Culley D."/>
            <person name="Daum C."/>
            <person name="Ezra D."/>
            <person name="Gonzalez J."/>
            <person name="Henrissat B."/>
            <person name="Kuo A."/>
            <person name="Liang C."/>
            <person name="Lipzen A."/>
            <person name="Lutzoni F."/>
            <person name="Magnuson J."/>
            <person name="Mondo S."/>
            <person name="Nolan M."/>
            <person name="Ohm R."/>
            <person name="Pangilinan J."/>
            <person name="Park H.-J."/>
            <person name="Ramirez L."/>
            <person name="Alfaro M."/>
            <person name="Sun H."/>
            <person name="Tritt A."/>
            <person name="Yoshinaga Y."/>
            <person name="Zwiers L.-H."/>
            <person name="Turgeon B."/>
            <person name="Goodwin S."/>
            <person name="Spatafora J."/>
            <person name="Crous P."/>
            <person name="Grigoriev I."/>
        </authorList>
    </citation>
    <scope>NUCLEOTIDE SEQUENCE</scope>
    <source>
        <strain evidence="2">CBS 122368</strain>
    </source>
</reference>